<dbReference type="InterPro" id="IPR031893">
    <property type="entry name" value="Phage_tail_APC"/>
</dbReference>
<proteinExistence type="predicted"/>
<accession>A0A4Y8ML51</accession>
<dbReference type="Pfam" id="PF16778">
    <property type="entry name" value="Phage_tail_APC"/>
    <property type="match status" value="1"/>
</dbReference>
<comment type="caution">
    <text evidence="2">The sequence shown here is derived from an EMBL/GenBank/DDBJ whole genome shotgun (WGS) entry which is preliminary data.</text>
</comment>
<reference evidence="2 3" key="1">
    <citation type="submission" date="2019-03" db="EMBL/GenBank/DDBJ databases">
        <title>Complete Genome Sequence of Paraburkholderia dipogonis ICMP 19430T, a Nitrogen-fixing Symbiont of the South African Invasive Legume Dipogon lignosus in New Zealand.</title>
        <authorList>
            <person name="De Meyer S.E."/>
        </authorList>
    </citation>
    <scope>NUCLEOTIDE SEQUENCE [LARGE SCALE GENOMIC DNA]</scope>
    <source>
        <strain evidence="2 3">ICMP 19430</strain>
    </source>
</reference>
<evidence type="ECO:0000259" key="1">
    <source>
        <dbReference type="Pfam" id="PF16778"/>
    </source>
</evidence>
<gene>
    <name evidence="2" type="ORF">E2553_37835</name>
</gene>
<sequence length="113" mass="12791">MSRKSSAFSRQGRRDWNAWSCVARFWPCCRWVNGALFLAQRSLRRNEGHDPRDVLETARSYAFCGHYALKGASGGCFLEAVVEVACSNADAWKSFRQALRDVPQQDGFALDIE</sequence>
<name>A0A4Y8ML51_9BURK</name>
<organism evidence="2 3">
    <name type="scientific">Paraburkholderia dipogonis</name>
    <dbReference type="NCBI Taxonomy" id="1211383"/>
    <lineage>
        <taxon>Bacteria</taxon>
        <taxon>Pseudomonadati</taxon>
        <taxon>Pseudomonadota</taxon>
        <taxon>Betaproteobacteria</taxon>
        <taxon>Burkholderiales</taxon>
        <taxon>Burkholderiaceae</taxon>
        <taxon>Paraburkholderia</taxon>
    </lineage>
</organism>
<evidence type="ECO:0000313" key="3">
    <source>
        <dbReference type="Proteomes" id="UP000297385"/>
    </source>
</evidence>
<dbReference type="EMBL" id="SNVI01000004">
    <property type="protein sequence ID" value="TFE38144.1"/>
    <property type="molecule type" value="Genomic_DNA"/>
</dbReference>
<evidence type="ECO:0000313" key="2">
    <source>
        <dbReference type="EMBL" id="TFE38144.1"/>
    </source>
</evidence>
<dbReference type="Proteomes" id="UP000297385">
    <property type="component" value="Unassembled WGS sequence"/>
</dbReference>
<protein>
    <recommendedName>
        <fullName evidence="1">Phage tail assembly chaperone-like domain-containing protein</fullName>
    </recommendedName>
</protein>
<feature type="domain" description="Phage tail assembly chaperone-like" evidence="1">
    <location>
        <begin position="88"/>
        <end position="109"/>
    </location>
</feature>
<dbReference type="AlphaFoldDB" id="A0A4Y8ML51"/>